<dbReference type="SUPFAM" id="SSF47364">
    <property type="entry name" value="Domain of the SRP/SRP receptor G-proteins"/>
    <property type="match status" value="1"/>
</dbReference>
<keyword evidence="15" id="KW-1185">Reference proteome</keyword>
<evidence type="ECO:0000256" key="5">
    <source>
        <dbReference type="ARBA" id="ARBA00022741"/>
    </source>
</evidence>
<dbReference type="InterPro" id="IPR000897">
    <property type="entry name" value="SRP54_GTPase_dom"/>
</dbReference>
<protein>
    <recommendedName>
        <fullName evidence="11">signal-recognition-particle GTPase</fullName>
        <ecNumber evidence="11">3.6.5.4</ecNumber>
    </recommendedName>
</protein>
<dbReference type="PANTHER" id="PTHR11564:SF5">
    <property type="entry name" value="SIGNAL RECOGNITION PARTICLE SUBUNIT SRP54"/>
    <property type="match status" value="1"/>
</dbReference>
<dbReference type="EC" id="3.6.5.4" evidence="11"/>
<evidence type="ECO:0000313" key="14">
    <source>
        <dbReference type="EMBL" id="GAJ46075.1"/>
    </source>
</evidence>
<name>A0A023DYL3_9PROT</name>
<comment type="similarity">
    <text evidence="3">Belongs to the GTP-binding SRP family. SRP54 subfamily.</text>
</comment>
<evidence type="ECO:0000256" key="6">
    <source>
        <dbReference type="ARBA" id="ARBA00022801"/>
    </source>
</evidence>
<accession>A0A023DYL3</accession>
<evidence type="ECO:0000256" key="1">
    <source>
        <dbReference type="ARBA" id="ARBA00004496"/>
    </source>
</evidence>
<sequence>MIDTQEMFGRLGVSVRNAVQRIGNGSVVTQKDIDKALREIRIALLEADVALPVIKTFLQKVQDQALGRNLVKSLYPDQLISKIVYDEMLALVNNDPVHWARRSSILVMGLQGSGKTTLCGKLAFMFKAQNISTLLVSLDPYRPAAQSQLAVIGNSIGVDVLPVVEEDVYTTAKRALSKTPFYDHIIFDTAGRLHVDKELMEELVQLQSIIRAKENLLVCDSLIGQSITEVSKSFSKLTLNGIALSKLDANHKAGVILSLKSLLDLPIKFLGTGEKPQDFMQWDAKRIVNRILDQGDIAELVHKTTQLLSHETHAQQLSRIQKGIFTLDDLIVQMDAMQKMGGLSSILKLIPGMGAILESLQNKDTSFKKEKAILSSMTVKERKDPKILDASRKKRIARGSGTTVQDVNQLLTRFGEMKKMFGKFSK</sequence>
<dbReference type="GO" id="GO:0005886">
    <property type="term" value="C:plasma membrane"/>
    <property type="evidence" value="ECO:0007669"/>
    <property type="project" value="UniProtKB-SubCell"/>
</dbReference>
<dbReference type="EMBL" id="BAUP01000060">
    <property type="protein sequence ID" value="GAJ46075.1"/>
    <property type="molecule type" value="Genomic_DNA"/>
</dbReference>
<evidence type="ECO:0000256" key="12">
    <source>
        <dbReference type="ARBA" id="ARBA00048027"/>
    </source>
</evidence>
<organism evidence="14 15">
    <name type="scientific">Holospora elegans E1</name>
    <dbReference type="NCBI Taxonomy" id="1427503"/>
    <lineage>
        <taxon>Bacteria</taxon>
        <taxon>Pseudomonadati</taxon>
        <taxon>Pseudomonadota</taxon>
        <taxon>Alphaproteobacteria</taxon>
        <taxon>Holosporales</taxon>
        <taxon>Holosporaceae</taxon>
        <taxon>Holospora</taxon>
    </lineage>
</organism>
<proteinExistence type="inferred from homology"/>
<dbReference type="SUPFAM" id="SSF52540">
    <property type="entry name" value="P-loop containing nucleoside triphosphate hydrolases"/>
    <property type="match status" value="1"/>
</dbReference>
<dbReference type="GO" id="GO:0048500">
    <property type="term" value="C:signal recognition particle"/>
    <property type="evidence" value="ECO:0007669"/>
    <property type="project" value="InterPro"/>
</dbReference>
<dbReference type="InterPro" id="IPR022941">
    <property type="entry name" value="SRP54"/>
</dbReference>
<dbReference type="AlphaFoldDB" id="A0A023DYL3"/>
<dbReference type="InterPro" id="IPR036891">
    <property type="entry name" value="Signal_recog_part_SRP54_M_sf"/>
</dbReference>
<dbReference type="STRING" id="1427503.HE1_00396"/>
<evidence type="ECO:0000256" key="11">
    <source>
        <dbReference type="ARBA" id="ARBA00035672"/>
    </source>
</evidence>
<dbReference type="SUPFAM" id="SSF47446">
    <property type="entry name" value="Signal peptide-binding domain"/>
    <property type="match status" value="1"/>
</dbReference>
<dbReference type="GO" id="GO:0008312">
    <property type="term" value="F:7S RNA binding"/>
    <property type="evidence" value="ECO:0007669"/>
    <property type="project" value="InterPro"/>
</dbReference>
<evidence type="ECO:0000256" key="4">
    <source>
        <dbReference type="ARBA" id="ARBA00022490"/>
    </source>
</evidence>
<dbReference type="Gene3D" id="3.40.50.300">
    <property type="entry name" value="P-loop containing nucleotide triphosphate hydrolases"/>
    <property type="match status" value="1"/>
</dbReference>
<gene>
    <name evidence="14" type="ORF">HE1_00396</name>
</gene>
<dbReference type="InterPro" id="IPR004125">
    <property type="entry name" value="Signal_recog_particle_SRP54_M"/>
</dbReference>
<dbReference type="SMART" id="SM00962">
    <property type="entry name" value="SRP54"/>
    <property type="match status" value="1"/>
</dbReference>
<keyword evidence="9" id="KW-0733">Signal recognition particle</keyword>
<comment type="subcellular location">
    <subcellularLocation>
        <location evidence="2">Cell inner membrane</location>
        <topology evidence="2">Peripheral membrane protein</topology>
        <orientation evidence="2">Cytoplasmic side</orientation>
    </subcellularLocation>
    <subcellularLocation>
        <location evidence="1">Cytoplasm</location>
    </subcellularLocation>
</comment>
<evidence type="ECO:0000256" key="9">
    <source>
        <dbReference type="ARBA" id="ARBA00023135"/>
    </source>
</evidence>
<dbReference type="Proteomes" id="UP000024842">
    <property type="component" value="Unassembled WGS sequence"/>
</dbReference>
<evidence type="ECO:0000256" key="2">
    <source>
        <dbReference type="ARBA" id="ARBA00004515"/>
    </source>
</evidence>
<dbReference type="GO" id="GO:0006614">
    <property type="term" value="P:SRP-dependent cotranslational protein targeting to membrane"/>
    <property type="evidence" value="ECO:0007669"/>
    <property type="project" value="InterPro"/>
</dbReference>
<dbReference type="InterPro" id="IPR003593">
    <property type="entry name" value="AAA+_ATPase"/>
</dbReference>
<dbReference type="PANTHER" id="PTHR11564">
    <property type="entry name" value="SIGNAL RECOGNITION PARTICLE 54K PROTEIN SRP54"/>
    <property type="match status" value="1"/>
</dbReference>
<evidence type="ECO:0000256" key="7">
    <source>
        <dbReference type="ARBA" id="ARBA00022884"/>
    </source>
</evidence>
<comment type="caution">
    <text evidence="14">The sequence shown here is derived from an EMBL/GenBank/DDBJ whole genome shotgun (WGS) entry which is preliminary data.</text>
</comment>
<dbReference type="RefSeq" id="WP_162480191.1">
    <property type="nucleotide sequence ID" value="NZ_BAUP01000060.1"/>
</dbReference>
<dbReference type="GO" id="GO:0003924">
    <property type="term" value="F:GTPase activity"/>
    <property type="evidence" value="ECO:0007669"/>
    <property type="project" value="InterPro"/>
</dbReference>
<dbReference type="Pfam" id="PF02881">
    <property type="entry name" value="SRP54_N"/>
    <property type="match status" value="1"/>
</dbReference>
<dbReference type="PROSITE" id="PS00300">
    <property type="entry name" value="SRP54"/>
    <property type="match status" value="1"/>
</dbReference>
<dbReference type="Pfam" id="PF00448">
    <property type="entry name" value="SRP54"/>
    <property type="match status" value="1"/>
</dbReference>
<evidence type="ECO:0000313" key="15">
    <source>
        <dbReference type="Proteomes" id="UP000024842"/>
    </source>
</evidence>
<dbReference type="InterPro" id="IPR027417">
    <property type="entry name" value="P-loop_NTPase"/>
</dbReference>
<keyword evidence="8" id="KW-0342">GTP-binding</keyword>
<evidence type="ECO:0000256" key="8">
    <source>
        <dbReference type="ARBA" id="ARBA00023134"/>
    </source>
</evidence>
<comment type="catalytic activity">
    <reaction evidence="12">
        <text>GTP + H2O = GDP + phosphate + H(+)</text>
        <dbReference type="Rhea" id="RHEA:19669"/>
        <dbReference type="ChEBI" id="CHEBI:15377"/>
        <dbReference type="ChEBI" id="CHEBI:15378"/>
        <dbReference type="ChEBI" id="CHEBI:37565"/>
        <dbReference type="ChEBI" id="CHEBI:43474"/>
        <dbReference type="ChEBI" id="CHEBI:58189"/>
        <dbReference type="EC" id="3.6.5.4"/>
    </reaction>
</comment>
<keyword evidence="5" id="KW-0547">Nucleotide-binding</keyword>
<dbReference type="InterPro" id="IPR013822">
    <property type="entry name" value="Signal_recog_particl_SRP54_hlx"/>
</dbReference>
<dbReference type="SMART" id="SM00963">
    <property type="entry name" value="SRP54_N"/>
    <property type="match status" value="1"/>
</dbReference>
<keyword evidence="4" id="KW-0963">Cytoplasm</keyword>
<evidence type="ECO:0000256" key="3">
    <source>
        <dbReference type="ARBA" id="ARBA00005450"/>
    </source>
</evidence>
<evidence type="ECO:0000256" key="10">
    <source>
        <dbReference type="ARBA" id="ARBA00023274"/>
    </source>
</evidence>
<dbReference type="Gene3D" id="1.10.260.30">
    <property type="entry name" value="Signal recognition particle, SRP54 subunit, M-domain"/>
    <property type="match status" value="1"/>
</dbReference>
<dbReference type="InterPro" id="IPR042101">
    <property type="entry name" value="SRP54_N_sf"/>
</dbReference>
<keyword evidence="10" id="KW-0687">Ribonucleoprotein</keyword>
<dbReference type="Gene3D" id="1.20.120.140">
    <property type="entry name" value="Signal recognition particle SRP54, nucleotide-binding domain"/>
    <property type="match status" value="1"/>
</dbReference>
<feature type="domain" description="SRP54-type proteins GTP-binding" evidence="13">
    <location>
        <begin position="266"/>
        <end position="279"/>
    </location>
</feature>
<evidence type="ECO:0000259" key="13">
    <source>
        <dbReference type="PROSITE" id="PS00300"/>
    </source>
</evidence>
<reference evidence="14 15" key="1">
    <citation type="journal article" date="2014" name="FEMS Microbiol. Lett.">
        <title>Draft genome sequences of three Holospora species (Holospora obtusa, Holospora undulata, and Holospora elegans), endonuclear symbiotic bacteria of the ciliate Paramecium caudatum.</title>
        <authorList>
            <person name="Dohra H."/>
            <person name="Tanaka K."/>
            <person name="Suzuki T."/>
            <person name="Fujishima M."/>
            <person name="Suzuki H."/>
        </authorList>
    </citation>
    <scope>NUCLEOTIDE SEQUENCE [LARGE SCALE GENOMIC DNA]</scope>
    <source>
        <strain evidence="14 15">E1</strain>
    </source>
</reference>
<dbReference type="InterPro" id="IPR036225">
    <property type="entry name" value="SRP/SRP_N"/>
</dbReference>
<dbReference type="GO" id="GO:0005525">
    <property type="term" value="F:GTP binding"/>
    <property type="evidence" value="ECO:0007669"/>
    <property type="project" value="UniProtKB-KW"/>
</dbReference>
<dbReference type="SMART" id="SM00382">
    <property type="entry name" value="AAA"/>
    <property type="match status" value="1"/>
</dbReference>
<keyword evidence="6" id="KW-0378">Hydrolase</keyword>
<keyword evidence="7" id="KW-0694">RNA-binding</keyword>
<dbReference type="Pfam" id="PF02978">
    <property type="entry name" value="SRP_SPB"/>
    <property type="match status" value="1"/>
</dbReference>